<protein>
    <submittedName>
        <fullName evidence="2">Uncharacterized protein</fullName>
    </submittedName>
</protein>
<reference evidence="2 3" key="1">
    <citation type="submission" date="2021-04" db="EMBL/GenBank/DDBJ databases">
        <title>Chitinophaga sp. nov., isolated from the rhizosphere soil.</title>
        <authorList>
            <person name="He S."/>
        </authorList>
    </citation>
    <scope>NUCLEOTIDE SEQUENCE [LARGE SCALE GENOMIC DNA]</scope>
    <source>
        <strain evidence="2 3">2R12</strain>
    </source>
</reference>
<evidence type="ECO:0000313" key="3">
    <source>
        <dbReference type="Proteomes" id="UP000676386"/>
    </source>
</evidence>
<gene>
    <name evidence="2" type="ORF">KE626_13400</name>
</gene>
<evidence type="ECO:0000313" key="2">
    <source>
        <dbReference type="EMBL" id="MBS0028308.1"/>
    </source>
</evidence>
<sequence length="712" mass="79392">MIRFLLIAALLAVNTSVCHGQLSVYFCYETREMGWSVGFDNTNGTRDNEAYKHCLVRGGKYPAIQFSNNSYGCYAVVSATDDTGVRTAGWAAGESSEAAALNAAKAQARSKRAVESSIHVLAVGCVAQPPKQEPQWGEWHSEACSYLEYRIKTLEGFDWNYQVHAYIQVRSRFKMPVTFVFELLDKDGKVHFGDLHKTQPGETIEFVHKMQAKIIKRIRITDLKNANTNRTINCDDADGGRTAGSNANNENLQQLVAEFNNLLPQIPDGQNKTNIYNSTLKVLTGTYDDAYKASVVKDAINRLKGLPAQSVSKPDLSAGINELSQKELSLINDIREIEPNANVSAWEGERTDNAAYIMQRKKENVSYLENYLGKLETKAAGEKAAKERQKNTFNGLMQKGNEAMNRRDYTLAMSNYQAAVNSTSDINDQNLARDRYNAAMEAKKTADRQVRVANAHKTDNEEDMLYTTAAASAAGFMALLKDGYSSRSFAAKFLLGVGYEHAAILSNGVGKSYIEERDLFSLHTGFNLGFFNNKPVSFYVKPMVNMGMSAFTTGVSGGYASYGGTGVLQLAVRRHSKFNIFAEGGWFKHSGTYKYDADARNNTATDDVREGNMSFSRLLYGGGLMLRWINTSAGKETYIRPAVYYEKPSFFTDDRKPVLSMNLQVYIYSAIMFDFTYTPNTYVSGELHYPATLEMKEVNAYSIKIIRLGRLY</sequence>
<dbReference type="Proteomes" id="UP000676386">
    <property type="component" value="Unassembled WGS sequence"/>
</dbReference>
<accession>A0ABS5IZB0</accession>
<evidence type="ECO:0000256" key="1">
    <source>
        <dbReference type="SAM" id="SignalP"/>
    </source>
</evidence>
<dbReference type="EMBL" id="JAGTXB010000005">
    <property type="protein sequence ID" value="MBS0028308.1"/>
    <property type="molecule type" value="Genomic_DNA"/>
</dbReference>
<dbReference type="RefSeq" id="WP_211973410.1">
    <property type="nucleotide sequence ID" value="NZ_CBFHAM010000007.1"/>
</dbReference>
<keyword evidence="1" id="KW-0732">Signal</keyword>
<comment type="caution">
    <text evidence="2">The sequence shown here is derived from an EMBL/GenBank/DDBJ whole genome shotgun (WGS) entry which is preliminary data.</text>
</comment>
<proteinExistence type="predicted"/>
<name>A0ABS5IZB0_9BACT</name>
<feature type="chain" id="PRO_5046229117" evidence="1">
    <location>
        <begin position="21"/>
        <end position="712"/>
    </location>
</feature>
<organism evidence="2 3">
    <name type="scientific">Chitinophaga hostae</name>
    <dbReference type="NCBI Taxonomy" id="2831022"/>
    <lineage>
        <taxon>Bacteria</taxon>
        <taxon>Pseudomonadati</taxon>
        <taxon>Bacteroidota</taxon>
        <taxon>Chitinophagia</taxon>
        <taxon>Chitinophagales</taxon>
        <taxon>Chitinophagaceae</taxon>
        <taxon>Chitinophaga</taxon>
    </lineage>
</organism>
<keyword evidence="3" id="KW-1185">Reference proteome</keyword>
<feature type="signal peptide" evidence="1">
    <location>
        <begin position="1"/>
        <end position="20"/>
    </location>
</feature>